<organism evidence="1 2">
    <name type="scientific">Paeniglutamicibacter kerguelensis</name>
    <dbReference type="NCBI Taxonomy" id="254788"/>
    <lineage>
        <taxon>Bacteria</taxon>
        <taxon>Bacillati</taxon>
        <taxon>Actinomycetota</taxon>
        <taxon>Actinomycetes</taxon>
        <taxon>Micrococcales</taxon>
        <taxon>Micrococcaceae</taxon>
        <taxon>Paeniglutamicibacter</taxon>
    </lineage>
</organism>
<evidence type="ECO:0000313" key="2">
    <source>
        <dbReference type="Proteomes" id="UP001296993"/>
    </source>
</evidence>
<keyword evidence="2" id="KW-1185">Reference proteome</keyword>
<name>A0ABS4XJE4_9MICC</name>
<dbReference type="Proteomes" id="UP001296993">
    <property type="component" value="Unassembled WGS sequence"/>
</dbReference>
<evidence type="ECO:0000313" key="1">
    <source>
        <dbReference type="EMBL" id="MBP2388589.1"/>
    </source>
</evidence>
<protein>
    <submittedName>
        <fullName evidence="1">Uncharacterized protein</fullName>
    </submittedName>
</protein>
<proteinExistence type="predicted"/>
<sequence>MFGDCADQVSEEETLRNRAIRSAPIRWQGPARRGLWHPPSRSIE</sequence>
<accession>A0ABS4XJE4</accession>
<comment type="caution">
    <text evidence="1">The sequence shown here is derived from an EMBL/GenBank/DDBJ whole genome shotgun (WGS) entry which is preliminary data.</text>
</comment>
<dbReference type="EMBL" id="JAGIOF010000004">
    <property type="protein sequence ID" value="MBP2388589.1"/>
    <property type="molecule type" value="Genomic_DNA"/>
</dbReference>
<reference evidence="1 2" key="1">
    <citation type="submission" date="2021-03" db="EMBL/GenBank/DDBJ databases">
        <title>Sequencing the genomes of 1000 actinobacteria strains.</title>
        <authorList>
            <person name="Klenk H.-P."/>
        </authorList>
    </citation>
    <scope>NUCLEOTIDE SEQUENCE [LARGE SCALE GENOMIC DNA]</scope>
    <source>
        <strain evidence="1 2">DSM 15797</strain>
    </source>
</reference>
<gene>
    <name evidence="1" type="ORF">JOF47_004162</name>
</gene>